<protein>
    <submittedName>
        <fullName evidence="1">ABC transporter substrate-binding protein</fullName>
    </submittedName>
</protein>
<proteinExistence type="predicted"/>
<dbReference type="AlphaFoldDB" id="A0A537JW53"/>
<name>A0A537JW53_9BACT</name>
<dbReference type="PANTHER" id="PTHR43649:SF14">
    <property type="entry name" value="BLR3389 PROTEIN"/>
    <property type="match status" value="1"/>
</dbReference>
<dbReference type="SUPFAM" id="SSF53850">
    <property type="entry name" value="Periplasmic binding protein-like II"/>
    <property type="match status" value="1"/>
</dbReference>
<comment type="caution">
    <text evidence="1">The sequence shown here is derived from an EMBL/GenBank/DDBJ whole genome shotgun (WGS) entry which is preliminary data.</text>
</comment>
<dbReference type="Pfam" id="PF01547">
    <property type="entry name" value="SBP_bac_1"/>
    <property type="match status" value="1"/>
</dbReference>
<dbReference type="CDD" id="cd14748">
    <property type="entry name" value="PBP2_UgpB"/>
    <property type="match status" value="1"/>
</dbReference>
<dbReference type="EMBL" id="VBAK01000151">
    <property type="protein sequence ID" value="TMI87767.1"/>
    <property type="molecule type" value="Genomic_DNA"/>
</dbReference>
<accession>A0A537JW53</accession>
<organism evidence="1 2">
    <name type="scientific">Candidatus Segetimicrobium genomatis</name>
    <dbReference type="NCBI Taxonomy" id="2569760"/>
    <lineage>
        <taxon>Bacteria</taxon>
        <taxon>Bacillati</taxon>
        <taxon>Candidatus Sysuimicrobiota</taxon>
        <taxon>Candidatus Sysuimicrobiia</taxon>
        <taxon>Candidatus Sysuimicrobiales</taxon>
        <taxon>Candidatus Segetimicrobiaceae</taxon>
        <taxon>Candidatus Segetimicrobium</taxon>
    </lineage>
</organism>
<gene>
    <name evidence="1" type="ORF">E6H00_14680</name>
</gene>
<sequence>MAMASARRRMPRRRFLRIFGASTAAVAGGLWRTARRSAAVPANLTLAFWNGLTGPDGRVMEGIVADFMSQHPTIKIEQQQLPWTDFHTKMLMSIPAGQAPDVAIMHTYEKPRYVQSGALTEFSDADLQALGFQQKDFAPRAWDGGIYQGKRYSVPLDIHAMCLYINNPLFKSANLWVDNEPKAPRNQAEFLAACQALTKGDHWGVAWLQRGVGWAFQMLLWQNGGDMFDAQGEPTLDSPAAIEAMQFIQDLNKKYHVTPEGITGNPAEAFQTGKIGMAVHGDWLTPAFVAANMDFTVVPAPTFFKQRAVWAGSHQFYLPVQRRPDSAKREAALVFIKWISEHSLAWAQGGHIPARTALTATPGFRARKQAVLLTDGSYWHFMPAVPKILVEESLITAAQEQIFLGRATPKEALRSLNDQIKRARI</sequence>
<dbReference type="PANTHER" id="PTHR43649">
    <property type="entry name" value="ARABINOSE-BINDING PROTEIN-RELATED"/>
    <property type="match status" value="1"/>
</dbReference>
<evidence type="ECO:0000313" key="2">
    <source>
        <dbReference type="Proteomes" id="UP000318509"/>
    </source>
</evidence>
<reference evidence="1 2" key="1">
    <citation type="journal article" date="2019" name="Nat. Microbiol.">
        <title>Mediterranean grassland soil C-N compound turnover is dependent on rainfall and depth, and is mediated by genomically divergent microorganisms.</title>
        <authorList>
            <person name="Diamond S."/>
            <person name="Andeer P.F."/>
            <person name="Li Z."/>
            <person name="Crits-Christoph A."/>
            <person name="Burstein D."/>
            <person name="Anantharaman K."/>
            <person name="Lane K.R."/>
            <person name="Thomas B.C."/>
            <person name="Pan C."/>
            <person name="Northen T.R."/>
            <person name="Banfield J.F."/>
        </authorList>
    </citation>
    <scope>NUCLEOTIDE SEQUENCE [LARGE SCALE GENOMIC DNA]</scope>
    <source>
        <strain evidence="1">NP_3</strain>
    </source>
</reference>
<dbReference type="PROSITE" id="PS51318">
    <property type="entry name" value="TAT"/>
    <property type="match status" value="1"/>
</dbReference>
<dbReference type="InterPro" id="IPR006311">
    <property type="entry name" value="TAT_signal"/>
</dbReference>
<dbReference type="InterPro" id="IPR050490">
    <property type="entry name" value="Bact_solute-bd_prot1"/>
</dbReference>
<dbReference type="Gene3D" id="3.40.190.10">
    <property type="entry name" value="Periplasmic binding protein-like II"/>
    <property type="match status" value="1"/>
</dbReference>
<evidence type="ECO:0000313" key="1">
    <source>
        <dbReference type="EMBL" id="TMI87767.1"/>
    </source>
</evidence>
<dbReference type="InterPro" id="IPR006059">
    <property type="entry name" value="SBP"/>
</dbReference>
<dbReference type="Proteomes" id="UP000318509">
    <property type="component" value="Unassembled WGS sequence"/>
</dbReference>